<feature type="compositionally biased region" description="Basic and acidic residues" evidence="2">
    <location>
        <begin position="281"/>
        <end position="290"/>
    </location>
</feature>
<dbReference type="AlphaFoldDB" id="A0A834HY61"/>
<reference evidence="3" key="1">
    <citation type="submission" date="2020-08" db="EMBL/GenBank/DDBJ databases">
        <title>Genome sequencing and assembly of the red palm weevil Rhynchophorus ferrugineus.</title>
        <authorList>
            <person name="Dias G.B."/>
            <person name="Bergman C.M."/>
            <person name="Manee M."/>
        </authorList>
    </citation>
    <scope>NUCLEOTIDE SEQUENCE</scope>
    <source>
        <strain evidence="3">AA-2017</strain>
        <tissue evidence="3">Whole larva</tissue>
    </source>
</reference>
<evidence type="ECO:0000313" key="3">
    <source>
        <dbReference type="EMBL" id="KAF7268611.1"/>
    </source>
</evidence>
<dbReference type="OrthoDB" id="6123at2759"/>
<feature type="compositionally biased region" description="Basic and acidic residues" evidence="2">
    <location>
        <begin position="165"/>
        <end position="176"/>
    </location>
</feature>
<feature type="compositionally biased region" description="Polar residues" evidence="2">
    <location>
        <begin position="291"/>
        <end position="305"/>
    </location>
</feature>
<feature type="region of interest" description="Disordered" evidence="2">
    <location>
        <begin position="134"/>
        <end position="435"/>
    </location>
</feature>
<evidence type="ECO:0000256" key="1">
    <source>
        <dbReference type="SAM" id="Coils"/>
    </source>
</evidence>
<feature type="compositionally biased region" description="Basic and acidic residues" evidence="2">
    <location>
        <begin position="223"/>
        <end position="236"/>
    </location>
</feature>
<evidence type="ECO:0000256" key="2">
    <source>
        <dbReference type="SAM" id="MobiDB-lite"/>
    </source>
</evidence>
<dbReference type="Proteomes" id="UP000625711">
    <property type="component" value="Unassembled WGS sequence"/>
</dbReference>
<organism evidence="3 4">
    <name type="scientific">Rhynchophorus ferrugineus</name>
    <name type="common">Red palm weevil</name>
    <name type="synonym">Curculio ferrugineus</name>
    <dbReference type="NCBI Taxonomy" id="354439"/>
    <lineage>
        <taxon>Eukaryota</taxon>
        <taxon>Metazoa</taxon>
        <taxon>Ecdysozoa</taxon>
        <taxon>Arthropoda</taxon>
        <taxon>Hexapoda</taxon>
        <taxon>Insecta</taxon>
        <taxon>Pterygota</taxon>
        <taxon>Neoptera</taxon>
        <taxon>Endopterygota</taxon>
        <taxon>Coleoptera</taxon>
        <taxon>Polyphaga</taxon>
        <taxon>Cucujiformia</taxon>
        <taxon>Curculionidae</taxon>
        <taxon>Dryophthorinae</taxon>
        <taxon>Rhynchophorus</taxon>
    </lineage>
</organism>
<feature type="compositionally biased region" description="Basic and acidic residues" evidence="2">
    <location>
        <begin position="383"/>
        <end position="393"/>
    </location>
</feature>
<feature type="coiled-coil region" evidence="1">
    <location>
        <begin position="600"/>
        <end position="691"/>
    </location>
</feature>
<name>A0A834HY61_RHYFE</name>
<feature type="compositionally biased region" description="Basic and acidic residues" evidence="2">
    <location>
        <begin position="401"/>
        <end position="417"/>
    </location>
</feature>
<feature type="compositionally biased region" description="Polar residues" evidence="2">
    <location>
        <begin position="365"/>
        <end position="374"/>
    </location>
</feature>
<feature type="compositionally biased region" description="Basic residues" evidence="2">
    <location>
        <begin position="253"/>
        <end position="262"/>
    </location>
</feature>
<sequence length="816" mass="92094">MTNSSLSIFLAKEESYGDLRKRLQEQTEECFKKIEKRKEGFTKALEAFVLRNTIDSEYLSISKELVEALGKHNGHGSTTGGTKKKTNNKNILEPVLIKREKVSEGYQSTVTSSSVDSAMSISEVKENIKMEKDDMPAPTYIPPKRKLKGTTEGTTTRVTRTKGKKVLETKNSRDSDVVLEQPAVPVIHLSDSDDSDSGKTQVRETSTRSTRTKTRNNKVNGVVEDKSDVESLKDSQEQSNGQESSVIKETRSTRTKTIRKGKKIEEEEIPTETRSTRTKTLRKDIKKENVETNNVDNCTEGSTASEEPAKQIEETEQPPTKSTRTKTIKKAVDQDAVDGTNTTVAEATRSTRTKTRKAAAEANNVPESTTSTTDGHSKRPRSRSMESDPVEKAPKKKSKSPPRDTNADADTTSKTEYEDAESSLGPAKGPLLNATYVTGDQKVPASDLPPQNVNANATIIVEKPKFNIFNKEATAASFLTDDDSRELKATPKKVPAKSSKEVFSPYEKTTLKKKVEAFEKLQTVTDMPVKANATLKTSTTPSVKEKAKLFTPLGSKFMPSGSSTSKLSRLISHQQTINNDSLLAMKSAQKDSRDRQRRLLEREQALKKKEAMLLAQAEAKRKLNEEKQLKAQQQRKVLEAEKQKQLELQKQKEERLRQRELEREEYLMKQKLEAEKKRLAQKKKMQEMQAQREKIVAEQNRNPPTYMTTRPPRLPTEDCYDSDDPCYRTVKPPTWCLDEYSRIAQLAMLTAGDKIKNTLFCRHAQTPDLKEIFEVIDPNKLKRSSSILWRKPPRYTMMADLNDTKFSEDDEIYESD</sequence>
<accession>A0A834HY61</accession>
<keyword evidence="1" id="KW-0175">Coiled coil</keyword>
<gene>
    <name evidence="3" type="ORF">GWI33_018301</name>
</gene>
<dbReference type="EMBL" id="JAACXV010014318">
    <property type="protein sequence ID" value="KAF7268611.1"/>
    <property type="molecule type" value="Genomic_DNA"/>
</dbReference>
<keyword evidence="4" id="KW-1185">Reference proteome</keyword>
<proteinExistence type="predicted"/>
<evidence type="ECO:0000313" key="4">
    <source>
        <dbReference type="Proteomes" id="UP000625711"/>
    </source>
</evidence>
<comment type="caution">
    <text evidence="3">The sequence shown here is derived from an EMBL/GenBank/DDBJ whole genome shotgun (WGS) entry which is preliminary data.</text>
</comment>
<protein>
    <submittedName>
        <fullName evidence="3">Uncharacterized protein</fullName>
    </submittedName>
</protein>
<feature type="region of interest" description="Disordered" evidence="2">
    <location>
        <begin position="71"/>
        <end position="90"/>
    </location>
</feature>